<organism evidence="2 3">
    <name type="scientific">Fusibacter ferrireducens</name>
    <dbReference type="NCBI Taxonomy" id="2785058"/>
    <lineage>
        <taxon>Bacteria</taxon>
        <taxon>Bacillati</taxon>
        <taxon>Bacillota</taxon>
        <taxon>Clostridia</taxon>
        <taxon>Eubacteriales</taxon>
        <taxon>Eubacteriales Family XII. Incertae Sedis</taxon>
        <taxon>Fusibacter</taxon>
    </lineage>
</organism>
<name>A0ABR9ZV72_9FIRM</name>
<dbReference type="Proteomes" id="UP000614200">
    <property type="component" value="Unassembled WGS sequence"/>
</dbReference>
<dbReference type="RefSeq" id="WP_194702127.1">
    <property type="nucleotide sequence ID" value="NZ_JADKNH010000007.1"/>
</dbReference>
<gene>
    <name evidence="2" type="ORF">ISU02_12265</name>
</gene>
<dbReference type="InterPro" id="IPR010359">
    <property type="entry name" value="IrrE_HExxH"/>
</dbReference>
<evidence type="ECO:0000313" key="3">
    <source>
        <dbReference type="Proteomes" id="UP000614200"/>
    </source>
</evidence>
<accession>A0ABR9ZV72</accession>
<sequence>MDTLLNRIKSLGIQLEITNALPQSVNGFYYRDDVHDIIVINNAIKSEVEFKAVLSHELGHYFTTEPHYKSNSFLDIIHTERDEIRAIRWSCDYLIPNELLLRTLSEASDMQFQSLTDYFEIPAQLLEMKFYFMSLISHKWQLDDSKCLLLSALPSIYVVEVPSDTVDTVDDAFWCSEKMETYLQNPACHNIKVIYKMI</sequence>
<evidence type="ECO:0000313" key="2">
    <source>
        <dbReference type="EMBL" id="MBF4693886.1"/>
    </source>
</evidence>
<comment type="caution">
    <text evidence="2">The sequence shown here is derived from an EMBL/GenBank/DDBJ whole genome shotgun (WGS) entry which is preliminary data.</text>
</comment>
<dbReference type="EMBL" id="JADKNH010000007">
    <property type="protein sequence ID" value="MBF4693886.1"/>
    <property type="molecule type" value="Genomic_DNA"/>
</dbReference>
<reference evidence="2 3" key="1">
    <citation type="submission" date="2020-11" db="EMBL/GenBank/DDBJ databases">
        <title>Fusibacter basophilias sp. nov.</title>
        <authorList>
            <person name="Qiu D."/>
        </authorList>
    </citation>
    <scope>NUCLEOTIDE SEQUENCE [LARGE SCALE GENOMIC DNA]</scope>
    <source>
        <strain evidence="2 3">Q10-2</strain>
    </source>
</reference>
<evidence type="ECO:0000259" key="1">
    <source>
        <dbReference type="Pfam" id="PF06114"/>
    </source>
</evidence>
<proteinExistence type="predicted"/>
<protein>
    <submittedName>
        <fullName evidence="2">ImmA/IrrE family metallo-endopeptidase</fullName>
    </submittedName>
</protein>
<keyword evidence="3" id="KW-1185">Reference proteome</keyword>
<dbReference type="Pfam" id="PF06114">
    <property type="entry name" value="Peptidase_M78"/>
    <property type="match status" value="1"/>
</dbReference>
<feature type="domain" description="IrrE N-terminal-like" evidence="1">
    <location>
        <begin position="9"/>
        <end position="129"/>
    </location>
</feature>